<keyword evidence="4" id="KW-0472">Membrane</keyword>
<dbReference type="Gene3D" id="2.40.160.50">
    <property type="entry name" value="membrane protein fhac: a member of the omp85/tpsb transporter family"/>
    <property type="match status" value="1"/>
</dbReference>
<organism evidence="7">
    <name type="scientific">mine drainage metagenome</name>
    <dbReference type="NCBI Taxonomy" id="410659"/>
    <lineage>
        <taxon>unclassified sequences</taxon>
        <taxon>metagenomes</taxon>
        <taxon>ecological metagenomes</taxon>
    </lineage>
</organism>
<evidence type="ECO:0000256" key="2">
    <source>
        <dbReference type="ARBA" id="ARBA00022692"/>
    </source>
</evidence>
<dbReference type="Pfam" id="PF01103">
    <property type="entry name" value="Omp85"/>
    <property type="match status" value="1"/>
</dbReference>
<dbReference type="GO" id="GO:0019867">
    <property type="term" value="C:outer membrane"/>
    <property type="evidence" value="ECO:0007669"/>
    <property type="project" value="InterPro"/>
</dbReference>
<evidence type="ECO:0000259" key="6">
    <source>
        <dbReference type="Pfam" id="PF01103"/>
    </source>
</evidence>
<evidence type="ECO:0000256" key="4">
    <source>
        <dbReference type="ARBA" id="ARBA00023136"/>
    </source>
</evidence>
<evidence type="ECO:0000256" key="1">
    <source>
        <dbReference type="ARBA" id="ARBA00004370"/>
    </source>
</evidence>
<sequence>MSSRIPPRREQAPLRGLRAVLLAGLLLMAGTGAAAATPAAATAAQGAAAPAAEPACRLRIDAPAPLAELLRRNLDLARWCALPSVPQAQLDALMRQLPAQARRLLETEGHFSAKVSASAVPATSPPAIEVRVDPGPVVRVAGVTLTVTGADPRSDAALQAQLQRRWTLPVGAVFRDADWEAAKSRALSQLLGVRWPAARIAHSRAAVDPASHRVELALELDTGAAYTFGALRISGLHRYPASVVRHLSPPARASRYDQAALLAYQARLQDSPYFRNALVGTELDQAEGDELPIDVRVVENPAHKLGFGAGVSSDTGRSVQMDWRDLDFGGRARRLNAAIKLETLQQSGSLLLALPRSAAGDDDSVAVAHTRSDIQGLVARNTTATAQRARSRDGIDTSLVLQYQIESTQPIGAPSSIVHALSLSAGWTRRDLDSVLAPRRGSVLGVQLGGASRALASSASFVRADARGIVYLPLSRRDTFVTRGEVGAVLSSGASGIPQNFLFRAGGAQSVRGYAYQSLGLVDGGAIIGARYLLAGSAELDHWFTPTWGGATFFDAGNAADSWSALKPVRGYGVGVRWRSPVGLIALDLAYGQALHTFRLNFSAGVAF</sequence>
<proteinExistence type="predicted"/>
<keyword evidence="2" id="KW-0812">Transmembrane</keyword>
<dbReference type="PANTHER" id="PTHR12815">
    <property type="entry name" value="SORTING AND ASSEMBLY MACHINERY SAMM50 PROTEIN FAMILY MEMBER"/>
    <property type="match status" value="1"/>
</dbReference>
<comment type="caution">
    <text evidence="7">The sequence shown here is derived from an EMBL/GenBank/DDBJ whole genome shotgun (WGS) entry which is preliminary data.</text>
</comment>
<protein>
    <submittedName>
        <fullName evidence="7">Translocation and assembly module TamA</fullName>
    </submittedName>
</protein>
<dbReference type="AlphaFoldDB" id="A0A1J5QYL9"/>
<reference evidence="7" key="1">
    <citation type="submission" date="2016-10" db="EMBL/GenBank/DDBJ databases">
        <title>Sequence of Gallionella enrichment culture.</title>
        <authorList>
            <person name="Poehlein A."/>
            <person name="Muehling M."/>
            <person name="Daniel R."/>
        </authorList>
    </citation>
    <scope>NUCLEOTIDE SEQUENCE</scope>
</reference>
<accession>A0A1J5QYL9</accession>
<gene>
    <name evidence="7" type="primary">tamA_2</name>
    <name evidence="7" type="ORF">GALL_356650</name>
</gene>
<evidence type="ECO:0000256" key="3">
    <source>
        <dbReference type="ARBA" id="ARBA00022729"/>
    </source>
</evidence>
<evidence type="ECO:0000313" key="7">
    <source>
        <dbReference type="EMBL" id="OIQ82547.1"/>
    </source>
</evidence>
<name>A0A1J5QYL9_9ZZZZ</name>
<feature type="domain" description="Bacterial surface antigen (D15)" evidence="6">
    <location>
        <begin position="304"/>
        <end position="608"/>
    </location>
</feature>
<dbReference type="InterPro" id="IPR000184">
    <property type="entry name" value="Bac_surfAg_D15"/>
</dbReference>
<comment type="subcellular location">
    <subcellularLocation>
        <location evidence="1">Membrane</location>
    </subcellularLocation>
</comment>
<dbReference type="Gene3D" id="3.10.20.310">
    <property type="entry name" value="membrane protein fhac"/>
    <property type="match status" value="2"/>
</dbReference>
<dbReference type="EMBL" id="MLJW01000792">
    <property type="protein sequence ID" value="OIQ82547.1"/>
    <property type="molecule type" value="Genomic_DNA"/>
</dbReference>
<keyword evidence="5" id="KW-0998">Cell outer membrane</keyword>
<dbReference type="InterPro" id="IPR039910">
    <property type="entry name" value="D15-like"/>
</dbReference>
<keyword evidence="3" id="KW-0732">Signal</keyword>
<evidence type="ECO:0000256" key="5">
    <source>
        <dbReference type="ARBA" id="ARBA00023237"/>
    </source>
</evidence>
<dbReference type="PANTHER" id="PTHR12815:SF47">
    <property type="entry name" value="TRANSLOCATION AND ASSEMBLY MODULE SUBUNIT TAMA"/>
    <property type="match status" value="1"/>
</dbReference>